<dbReference type="Proteomes" id="UP000076878">
    <property type="component" value="Unassembled WGS sequence"/>
</dbReference>
<evidence type="ECO:0000313" key="3">
    <source>
        <dbReference type="Proteomes" id="UP000076878"/>
    </source>
</evidence>
<gene>
    <name evidence="2" type="ORF">SAMN05216375_13123</name>
    <name evidence="1" type="ORF">TR210_2345</name>
</gene>
<dbReference type="EMBL" id="FNYT01000031">
    <property type="protein sequence ID" value="SEJ85121.1"/>
    <property type="molecule type" value="Genomic_DNA"/>
</dbReference>
<protein>
    <submittedName>
        <fullName evidence="1">Uncharacterized protein</fullName>
    </submittedName>
</protein>
<organism evidence="1 3">
    <name type="scientific">Trichococcus ilyis</name>
    <dbReference type="NCBI Taxonomy" id="640938"/>
    <lineage>
        <taxon>Bacteria</taxon>
        <taxon>Bacillati</taxon>
        <taxon>Bacillota</taxon>
        <taxon>Bacilli</taxon>
        <taxon>Lactobacillales</taxon>
        <taxon>Carnobacteriaceae</taxon>
        <taxon>Trichococcus</taxon>
    </lineage>
</organism>
<evidence type="ECO:0000313" key="2">
    <source>
        <dbReference type="EMBL" id="SEJ85121.1"/>
    </source>
</evidence>
<sequence>MRNLDKEIAIIQKFKAEHPNKAYKLYIETSDDFDFHDETESEDYIAVLIAELESETPAENPFLEGTSAYTWDAEYVIYIDKPTTADRELITKLYYDELLQYV</sequence>
<dbReference type="EMBL" id="FJNB01000020">
    <property type="protein sequence ID" value="CZR06696.1"/>
    <property type="molecule type" value="Genomic_DNA"/>
</dbReference>
<name>A0A143Z8F4_9LACT</name>
<dbReference type="OrthoDB" id="2166093at2"/>
<accession>A0A143Z8F4</accession>
<reference evidence="2 4" key="2">
    <citation type="submission" date="2016-10" db="EMBL/GenBank/DDBJ databases">
        <authorList>
            <person name="Varghese N."/>
            <person name="Submissions S."/>
        </authorList>
    </citation>
    <scope>NUCLEOTIDE SEQUENCE [LARGE SCALE GENOMIC DNA]</scope>
    <source>
        <strain evidence="2 4">DSM 22150</strain>
    </source>
</reference>
<reference evidence="1 3" key="1">
    <citation type="submission" date="2016-02" db="EMBL/GenBank/DDBJ databases">
        <authorList>
            <person name="Wen L."/>
            <person name="He K."/>
            <person name="Yang H."/>
        </authorList>
    </citation>
    <scope>NUCLEOTIDE SEQUENCE [LARGE SCALE GENOMIC DNA]</scope>
    <source>
        <strain evidence="1">Trichococcus_R210</strain>
    </source>
</reference>
<proteinExistence type="predicted"/>
<dbReference type="RefSeq" id="WP_068624023.1">
    <property type="nucleotide sequence ID" value="NZ_FJNB01000020.1"/>
</dbReference>
<evidence type="ECO:0000313" key="4">
    <source>
        <dbReference type="Proteomes" id="UP000199280"/>
    </source>
</evidence>
<keyword evidence="4" id="KW-1185">Reference proteome</keyword>
<evidence type="ECO:0000313" key="1">
    <source>
        <dbReference type="EMBL" id="CZR06696.1"/>
    </source>
</evidence>
<dbReference type="Proteomes" id="UP000199280">
    <property type="component" value="Unassembled WGS sequence"/>
</dbReference>
<dbReference type="AlphaFoldDB" id="A0A143Z8F4"/>